<feature type="transmembrane region" description="Helical" evidence="6">
    <location>
        <begin position="263"/>
        <end position="281"/>
    </location>
</feature>
<keyword evidence="4 6" id="KW-1133">Transmembrane helix</keyword>
<evidence type="ECO:0000313" key="7">
    <source>
        <dbReference type="EMBL" id="MBC5996981.1"/>
    </source>
</evidence>
<dbReference type="EMBL" id="JACRWE010000004">
    <property type="protein sequence ID" value="MBC5996981.1"/>
    <property type="molecule type" value="Genomic_DNA"/>
</dbReference>
<evidence type="ECO:0000256" key="1">
    <source>
        <dbReference type="ARBA" id="ARBA00004651"/>
    </source>
</evidence>
<comment type="caution">
    <text evidence="7">The sequence shown here is derived from an EMBL/GenBank/DDBJ whole genome shotgun (WGS) entry which is preliminary data.</text>
</comment>
<keyword evidence="2" id="KW-1003">Cell membrane</keyword>
<dbReference type="Proteomes" id="UP000609849">
    <property type="component" value="Unassembled WGS sequence"/>
</dbReference>
<feature type="transmembrane region" description="Helical" evidence="6">
    <location>
        <begin position="89"/>
        <end position="108"/>
    </location>
</feature>
<feature type="transmembrane region" description="Helical" evidence="6">
    <location>
        <begin position="155"/>
        <end position="179"/>
    </location>
</feature>
<keyword evidence="3 6" id="KW-0812">Transmembrane</keyword>
<comment type="similarity">
    <text evidence="6">Belongs to the LPG synthase family.</text>
</comment>
<dbReference type="Pfam" id="PF03706">
    <property type="entry name" value="LPG_synthase_TM"/>
    <property type="match status" value="1"/>
</dbReference>
<evidence type="ECO:0000256" key="5">
    <source>
        <dbReference type="ARBA" id="ARBA00023136"/>
    </source>
</evidence>
<evidence type="ECO:0000256" key="2">
    <source>
        <dbReference type="ARBA" id="ARBA00022475"/>
    </source>
</evidence>
<reference evidence="7 8" key="1">
    <citation type="submission" date="2020-08" db="EMBL/GenBank/DDBJ databases">
        <authorList>
            <person name="Liu C."/>
            <person name="Sun Q."/>
        </authorList>
    </citation>
    <scope>NUCLEOTIDE SEQUENCE [LARGE SCALE GENOMIC DNA]</scope>
    <source>
        <strain evidence="7 8">NSJ-18</strain>
    </source>
</reference>
<comment type="subcellular location">
    <subcellularLocation>
        <location evidence="1 6">Cell membrane</location>
        <topology evidence="1 6">Multi-pass membrane protein</topology>
    </subcellularLocation>
</comment>
<feature type="transmembrane region" description="Helical" evidence="6">
    <location>
        <begin position="231"/>
        <end position="257"/>
    </location>
</feature>
<accession>A0ABR7JQU0</accession>
<feature type="transmembrane region" description="Helical" evidence="6">
    <location>
        <begin position="318"/>
        <end position="337"/>
    </location>
</feature>
<protein>
    <recommendedName>
        <fullName evidence="6">Phosphatidylglycerol lysyltransferase</fullName>
        <ecNumber evidence="6">2.3.2.3</ecNumber>
    </recommendedName>
    <alternativeName>
        <fullName evidence="6">Lysylphosphatidylglycerol synthase</fullName>
    </alternativeName>
</protein>
<keyword evidence="6" id="KW-0443">Lipid metabolism</keyword>
<proteinExistence type="inferred from homology"/>
<name>A0ABR7JQU0_9FIRM</name>
<dbReference type="EC" id="2.3.2.3" evidence="6"/>
<feature type="transmembrane region" description="Helical" evidence="6">
    <location>
        <begin position="46"/>
        <end position="69"/>
    </location>
</feature>
<evidence type="ECO:0000256" key="6">
    <source>
        <dbReference type="RuleBase" id="RU363042"/>
    </source>
</evidence>
<dbReference type="PANTHER" id="PTHR37693">
    <property type="entry name" value="PHOSPHATIDYLGLYCEROL LYSYLTRANSFERASE"/>
    <property type="match status" value="1"/>
</dbReference>
<evidence type="ECO:0000313" key="8">
    <source>
        <dbReference type="Proteomes" id="UP000609849"/>
    </source>
</evidence>
<dbReference type="NCBIfam" id="TIGR00374">
    <property type="entry name" value="flippase-like domain"/>
    <property type="match status" value="1"/>
</dbReference>
<dbReference type="PANTHER" id="PTHR37693:SF1">
    <property type="entry name" value="INTEGRAL MEMBRANE PROTEIN"/>
    <property type="match status" value="1"/>
</dbReference>
<gene>
    <name evidence="6" type="primary">mprF</name>
    <name evidence="7" type="ORF">H8923_09425</name>
</gene>
<evidence type="ECO:0000256" key="4">
    <source>
        <dbReference type="ARBA" id="ARBA00022989"/>
    </source>
</evidence>
<dbReference type="RefSeq" id="WP_153972277.1">
    <property type="nucleotide sequence ID" value="NZ_JACRWE010000004.1"/>
</dbReference>
<feature type="transmembrane region" description="Helical" evidence="6">
    <location>
        <begin position="12"/>
        <end position="34"/>
    </location>
</feature>
<comment type="catalytic activity">
    <reaction evidence="6">
        <text>L-lysyl-tRNA(Lys) + a 1,2-diacyl-sn-glycero-3-phospho-(1'-sn-glycerol) = a 1,2-diacyl-sn-glycero-3-phospho-1'-(3'-O-L-lysyl)-sn-glycerol + tRNA(Lys)</text>
        <dbReference type="Rhea" id="RHEA:10668"/>
        <dbReference type="Rhea" id="RHEA-COMP:9696"/>
        <dbReference type="Rhea" id="RHEA-COMP:9697"/>
        <dbReference type="ChEBI" id="CHEBI:64716"/>
        <dbReference type="ChEBI" id="CHEBI:75792"/>
        <dbReference type="ChEBI" id="CHEBI:78442"/>
        <dbReference type="ChEBI" id="CHEBI:78529"/>
        <dbReference type="EC" id="2.3.2.3"/>
    </reaction>
</comment>
<sequence>MKNNINKNLLQYGFLILLIGITTSIVFKTLDISLLSNVLNMVDERYLAIGVLAILVNIALEGLVLRILIDGIYKVNVRLRGLKLATIGFYYNLVTPFASGSQPMQIYILTKYKMPLSKAGAIITNKSILYQLVVTMYCSVLIIFNFKLIRTQMSAIIPLVVLGIAMNLFTVLMALLVILNPSKVKHYTRLCINFICRFKLFKSLEKKCNNVEGFIDDYSESIQFFMKNKKLMISTVLITVIQISFYFSISFWIYKAFNLQGHTYLNILTLQVLLYMAISPIPTPGNVGANELAFFTIFKGVFPTYLMGYAVFLYGGFMYYLILIGSGIFTIITHHRIKSNCSPKQNLASSRQI</sequence>
<keyword evidence="8" id="KW-1185">Reference proteome</keyword>
<feature type="transmembrane region" description="Helical" evidence="6">
    <location>
        <begin position="128"/>
        <end position="149"/>
    </location>
</feature>
<keyword evidence="5 6" id="KW-0472">Membrane</keyword>
<comment type="function">
    <text evidence="6">Catalyzes the transfer of a lysyl group from L-lysyl-tRNA(Lys) to membrane-bound phosphatidylglycerol (PG), which produces lysylphosphatidylglycerol (LPG), a major component of the bacterial membrane with a positive net charge. LPG synthesis contributes to bacterial virulence as it is involved in the resistance mechanism against cationic antimicrobial peptides (CAMP) produces by the host's immune system (defensins, cathelicidins) and by the competing microorganisms.</text>
</comment>
<evidence type="ECO:0000256" key="3">
    <source>
        <dbReference type="ARBA" id="ARBA00022692"/>
    </source>
</evidence>
<organism evidence="7 8">
    <name type="scientific">Romboutsia faecis</name>
    <dbReference type="NCBI Taxonomy" id="2764597"/>
    <lineage>
        <taxon>Bacteria</taxon>
        <taxon>Bacillati</taxon>
        <taxon>Bacillota</taxon>
        <taxon>Clostridia</taxon>
        <taxon>Peptostreptococcales</taxon>
        <taxon>Peptostreptococcaceae</taxon>
        <taxon>Romboutsia</taxon>
    </lineage>
</organism>
<keyword evidence="6" id="KW-0808">Transferase</keyword>
<keyword evidence="6" id="KW-0046">Antibiotic resistance</keyword>
<dbReference type="InterPro" id="IPR022791">
    <property type="entry name" value="L-PG_synthase/AglD"/>
</dbReference>